<dbReference type="Proteomes" id="UP000600918">
    <property type="component" value="Unassembled WGS sequence"/>
</dbReference>
<evidence type="ECO:0000313" key="1">
    <source>
        <dbReference type="EMBL" id="KAF7423637.1"/>
    </source>
</evidence>
<evidence type="ECO:0000313" key="2">
    <source>
        <dbReference type="Proteomes" id="UP000600918"/>
    </source>
</evidence>
<reference evidence="1" key="1">
    <citation type="journal article" date="2020" name="G3 (Bethesda)">
        <title>High-Quality Assemblies for Three Invasive Social Wasps from the &lt;i&gt;Vespula&lt;/i&gt; Genus.</title>
        <authorList>
            <person name="Harrop T.W.R."/>
            <person name="Guhlin J."/>
            <person name="McLaughlin G.M."/>
            <person name="Permina E."/>
            <person name="Stockwell P."/>
            <person name="Gilligan J."/>
            <person name="Le Lec M.F."/>
            <person name="Gruber M.A.M."/>
            <person name="Quinn O."/>
            <person name="Lovegrove M."/>
            <person name="Duncan E.J."/>
            <person name="Remnant E.J."/>
            <person name="Van Eeckhoven J."/>
            <person name="Graham B."/>
            <person name="Knapp R.A."/>
            <person name="Langford K.W."/>
            <person name="Kronenberg Z."/>
            <person name="Press M.O."/>
            <person name="Eacker S.M."/>
            <person name="Wilson-Rankin E.E."/>
            <person name="Purcell J."/>
            <person name="Lester P.J."/>
            <person name="Dearden P.K."/>
        </authorList>
    </citation>
    <scope>NUCLEOTIDE SEQUENCE</scope>
    <source>
        <strain evidence="1">Volc-1</strain>
    </source>
</reference>
<dbReference type="AlphaFoldDB" id="A0A834U9C8"/>
<keyword evidence="2" id="KW-1185">Reference proteome</keyword>
<proteinExistence type="predicted"/>
<sequence>MCNHSPNSYVVINESKQIQKLQLKTNFRVTDEEFRGAKKRNRMRLAKSKYLRKDRSELSEDGAKDVDRYEDGDVVGVGMGVVVGFGVGVGVRVGVRVGVEVGVGLRVGVEIEVGVGMGVGVGVRLRGG</sequence>
<comment type="caution">
    <text evidence="1">The sequence shown here is derived from an EMBL/GenBank/DDBJ whole genome shotgun (WGS) entry which is preliminary data.</text>
</comment>
<protein>
    <submittedName>
        <fullName evidence="1">Uncharacterized protein</fullName>
    </submittedName>
</protein>
<accession>A0A834U9C8</accession>
<name>A0A834U9C8_VESPE</name>
<gene>
    <name evidence="1" type="ORF">H0235_008920</name>
</gene>
<organism evidence="1 2">
    <name type="scientific">Vespula pensylvanica</name>
    <name type="common">Western yellow jacket</name>
    <name type="synonym">Wasp</name>
    <dbReference type="NCBI Taxonomy" id="30213"/>
    <lineage>
        <taxon>Eukaryota</taxon>
        <taxon>Metazoa</taxon>
        <taxon>Ecdysozoa</taxon>
        <taxon>Arthropoda</taxon>
        <taxon>Hexapoda</taxon>
        <taxon>Insecta</taxon>
        <taxon>Pterygota</taxon>
        <taxon>Neoptera</taxon>
        <taxon>Endopterygota</taxon>
        <taxon>Hymenoptera</taxon>
        <taxon>Apocrita</taxon>
        <taxon>Aculeata</taxon>
        <taxon>Vespoidea</taxon>
        <taxon>Vespidae</taxon>
        <taxon>Vespinae</taxon>
        <taxon>Vespula</taxon>
    </lineage>
</organism>
<dbReference type="EMBL" id="JACSDY010000007">
    <property type="protein sequence ID" value="KAF7423637.1"/>
    <property type="molecule type" value="Genomic_DNA"/>
</dbReference>